<evidence type="ECO:0000259" key="3">
    <source>
        <dbReference type="Pfam" id="PF00501"/>
    </source>
</evidence>
<proteinExistence type="inferred from homology"/>
<keyword evidence="2 5" id="KW-0436">Ligase</keyword>
<dbReference type="Gene3D" id="3.30.300.30">
    <property type="match status" value="1"/>
</dbReference>
<dbReference type="InterPro" id="IPR000873">
    <property type="entry name" value="AMP-dep_synth/lig_dom"/>
</dbReference>
<dbReference type="GO" id="GO:0016878">
    <property type="term" value="F:acid-thiol ligase activity"/>
    <property type="evidence" value="ECO:0007669"/>
    <property type="project" value="UniProtKB-ARBA"/>
</dbReference>
<evidence type="ECO:0000313" key="6">
    <source>
        <dbReference type="Proteomes" id="UP000217154"/>
    </source>
</evidence>
<name>A0A250DH06_9BURK</name>
<dbReference type="PROSITE" id="PS00455">
    <property type="entry name" value="AMP_BINDING"/>
    <property type="match status" value="1"/>
</dbReference>
<reference evidence="5 6" key="1">
    <citation type="submission" date="2017-09" db="EMBL/GenBank/DDBJ databases">
        <title>The diverse metabolic capabilities of V. boronicumulans make it an excellent choice for continued studies on novel biodegradation.</title>
        <authorList>
            <person name="Sun S."/>
        </authorList>
    </citation>
    <scope>NUCLEOTIDE SEQUENCE [LARGE SCALE GENOMIC DNA]</scope>
    <source>
        <strain evidence="5 6">J1</strain>
    </source>
</reference>
<evidence type="ECO:0000259" key="4">
    <source>
        <dbReference type="Pfam" id="PF13193"/>
    </source>
</evidence>
<dbReference type="AlphaFoldDB" id="A0A250DH06"/>
<accession>A0A250DH06</accession>
<dbReference type="RefSeq" id="WP_095744450.1">
    <property type="nucleotide sequence ID" value="NZ_CP023284.1"/>
</dbReference>
<gene>
    <name evidence="5" type="ORF">CKY39_10895</name>
</gene>
<dbReference type="Pfam" id="PF00501">
    <property type="entry name" value="AMP-binding"/>
    <property type="match status" value="1"/>
</dbReference>
<dbReference type="Pfam" id="PF13193">
    <property type="entry name" value="AMP-binding_C"/>
    <property type="match status" value="1"/>
</dbReference>
<dbReference type="EMBL" id="CP023284">
    <property type="protein sequence ID" value="ATA53665.1"/>
    <property type="molecule type" value="Genomic_DNA"/>
</dbReference>
<dbReference type="Gene3D" id="3.40.50.12780">
    <property type="entry name" value="N-terminal domain of ligase-like"/>
    <property type="match status" value="1"/>
</dbReference>
<dbReference type="Proteomes" id="UP000217154">
    <property type="component" value="Chromosome"/>
</dbReference>
<feature type="domain" description="AMP-dependent synthetase/ligase" evidence="3">
    <location>
        <begin position="8"/>
        <end position="379"/>
    </location>
</feature>
<protein>
    <submittedName>
        <fullName evidence="5">Fatty-acid--CoA ligase</fullName>
    </submittedName>
</protein>
<dbReference type="KEGG" id="vbo:CKY39_10895"/>
<organism evidence="5 6">
    <name type="scientific">Variovorax boronicumulans</name>
    <dbReference type="NCBI Taxonomy" id="436515"/>
    <lineage>
        <taxon>Bacteria</taxon>
        <taxon>Pseudomonadati</taxon>
        <taxon>Pseudomonadota</taxon>
        <taxon>Betaproteobacteria</taxon>
        <taxon>Burkholderiales</taxon>
        <taxon>Comamonadaceae</taxon>
        <taxon>Variovorax</taxon>
    </lineage>
</organism>
<dbReference type="CDD" id="cd17631">
    <property type="entry name" value="FACL_FadD13-like"/>
    <property type="match status" value="1"/>
</dbReference>
<evidence type="ECO:0000256" key="2">
    <source>
        <dbReference type="ARBA" id="ARBA00022598"/>
    </source>
</evidence>
<dbReference type="InterPro" id="IPR045851">
    <property type="entry name" value="AMP-bd_C_sf"/>
</dbReference>
<dbReference type="NCBIfam" id="NF004837">
    <property type="entry name" value="PRK06187.1"/>
    <property type="match status" value="1"/>
</dbReference>
<comment type="similarity">
    <text evidence="1">Belongs to the ATP-dependent AMP-binding enzyme family.</text>
</comment>
<sequence length="523" mass="56711">MYMTQSLHRALQQSPDKVAVRFAGRTRTFRAFVERVARLAGALQQLGMKPGDRVAMLALNSDRYLEYQMAVPWGGGVLNPCNIRWSAAEILYSLEDSGSTLLLVDEAFRPMVEKMRSESRSLREVIYCSSGEHDGELPPGMHGYEALLAAASPVPDAVRRDEDLAGIFYTGGTTGFPKGVMLSHANLCSSAMAMQAEGLAPSGGNYLHAAPMFHLGDMGLAMPHWPAGNTHTIIPMFTPQGVLDAIERDRVTNTLLVPTMIQMLVDHPAMKEPRDLASLQCIFYGASPMQEAVLERAMAALPHVDFVQGYGMTELAPLATINPPSSYTAEGHRLGRHRSAGRASICMEVRIVDPAGLEVPRGTVGEVTVRGPNVMQGYWGKPEQTAAAVRDGWMHTGDGAWMDDGGYIFVVDRIKDMIISGGENVYSAEVENAVTQHPAVAACAVIGIPSDEWGESVHAVLVLKPGQRVEASDIVAHCKTLIAGYKCPRSVAFVDTLPMSGAGKVLKTQLREPFWQGRQRNVA</sequence>
<dbReference type="InterPro" id="IPR042099">
    <property type="entry name" value="ANL_N_sf"/>
</dbReference>
<dbReference type="FunFam" id="3.30.300.30:FF:000008">
    <property type="entry name" value="2,3-dihydroxybenzoate-AMP ligase"/>
    <property type="match status" value="1"/>
</dbReference>
<dbReference type="InterPro" id="IPR050237">
    <property type="entry name" value="ATP-dep_AMP-bd_enzyme"/>
</dbReference>
<evidence type="ECO:0000256" key="1">
    <source>
        <dbReference type="ARBA" id="ARBA00006432"/>
    </source>
</evidence>
<dbReference type="PANTHER" id="PTHR43767">
    <property type="entry name" value="LONG-CHAIN-FATTY-ACID--COA LIGASE"/>
    <property type="match status" value="1"/>
</dbReference>
<dbReference type="PANTHER" id="PTHR43767:SF1">
    <property type="entry name" value="NONRIBOSOMAL PEPTIDE SYNTHASE PES1 (EUROFUNG)-RELATED"/>
    <property type="match status" value="1"/>
</dbReference>
<dbReference type="InterPro" id="IPR025110">
    <property type="entry name" value="AMP-bd_C"/>
</dbReference>
<evidence type="ECO:0000313" key="5">
    <source>
        <dbReference type="EMBL" id="ATA53665.1"/>
    </source>
</evidence>
<dbReference type="SUPFAM" id="SSF56801">
    <property type="entry name" value="Acetyl-CoA synthetase-like"/>
    <property type="match status" value="1"/>
</dbReference>
<feature type="domain" description="AMP-binding enzyme C-terminal" evidence="4">
    <location>
        <begin position="429"/>
        <end position="504"/>
    </location>
</feature>
<dbReference type="InterPro" id="IPR020845">
    <property type="entry name" value="AMP-binding_CS"/>
</dbReference>